<evidence type="ECO:0000313" key="8">
    <source>
        <dbReference type="Proteomes" id="UP000288178"/>
    </source>
</evidence>
<dbReference type="GO" id="GO:0030288">
    <property type="term" value="C:outer membrane-bounded periplasmic space"/>
    <property type="evidence" value="ECO:0007669"/>
    <property type="project" value="InterPro"/>
</dbReference>
<evidence type="ECO:0000313" key="7">
    <source>
        <dbReference type="EMBL" id="RVT53908.1"/>
    </source>
</evidence>
<dbReference type="SUPFAM" id="SSF52833">
    <property type="entry name" value="Thioredoxin-like"/>
    <property type="match status" value="1"/>
</dbReference>
<dbReference type="NCBIfam" id="TIGR00385">
    <property type="entry name" value="dsbE"/>
    <property type="match status" value="1"/>
</dbReference>
<dbReference type="OrthoDB" id="9811352at2"/>
<name>A0A437K0J9_9BURK</name>
<dbReference type="Gene3D" id="3.40.30.10">
    <property type="entry name" value="Glutaredoxin"/>
    <property type="match status" value="1"/>
</dbReference>
<keyword evidence="8" id="KW-1185">Reference proteome</keyword>
<dbReference type="EMBL" id="SACT01000001">
    <property type="protein sequence ID" value="RVT53908.1"/>
    <property type="molecule type" value="Genomic_DNA"/>
</dbReference>
<dbReference type="InterPro" id="IPR017937">
    <property type="entry name" value="Thioredoxin_CS"/>
</dbReference>
<protein>
    <submittedName>
        <fullName evidence="7">DsbE family thiol:disulfide interchange protein</fullName>
    </submittedName>
</protein>
<comment type="similarity">
    <text evidence="2">Belongs to the thioredoxin family. DsbE subfamily.</text>
</comment>
<dbReference type="GO" id="GO:0017004">
    <property type="term" value="P:cytochrome complex assembly"/>
    <property type="evidence" value="ECO:0007669"/>
    <property type="project" value="UniProtKB-KW"/>
</dbReference>
<keyword evidence="3" id="KW-0201">Cytochrome c-type biogenesis</keyword>
<dbReference type="PANTHER" id="PTHR42852">
    <property type="entry name" value="THIOL:DISULFIDE INTERCHANGE PROTEIN DSBE"/>
    <property type="match status" value="1"/>
</dbReference>
<proteinExistence type="inferred from homology"/>
<dbReference type="RefSeq" id="WP_128195550.1">
    <property type="nucleotide sequence ID" value="NZ_SACT01000001.1"/>
</dbReference>
<dbReference type="Proteomes" id="UP000288178">
    <property type="component" value="Unassembled WGS sequence"/>
</dbReference>
<keyword evidence="4" id="KW-1015">Disulfide bond</keyword>
<evidence type="ECO:0000256" key="4">
    <source>
        <dbReference type="ARBA" id="ARBA00023157"/>
    </source>
</evidence>
<evidence type="ECO:0000256" key="1">
    <source>
        <dbReference type="ARBA" id="ARBA00004196"/>
    </source>
</evidence>
<dbReference type="CDD" id="cd03010">
    <property type="entry name" value="TlpA_like_DsbE"/>
    <property type="match status" value="1"/>
</dbReference>
<evidence type="ECO:0000259" key="6">
    <source>
        <dbReference type="PROSITE" id="PS51352"/>
    </source>
</evidence>
<keyword evidence="5" id="KW-0676">Redox-active center</keyword>
<evidence type="ECO:0000256" key="2">
    <source>
        <dbReference type="ARBA" id="ARBA00007758"/>
    </source>
</evidence>
<dbReference type="InterPro" id="IPR013766">
    <property type="entry name" value="Thioredoxin_domain"/>
</dbReference>
<reference evidence="7 8" key="1">
    <citation type="submission" date="2019-01" db="EMBL/GenBank/DDBJ databases">
        <authorList>
            <person name="Chen W.-M."/>
        </authorList>
    </citation>
    <scope>NUCLEOTIDE SEQUENCE [LARGE SCALE GENOMIC DNA]</scope>
    <source>
        <strain evidence="7 8">ICH-3</strain>
    </source>
</reference>
<feature type="domain" description="Thioredoxin" evidence="6">
    <location>
        <begin position="32"/>
        <end position="170"/>
    </location>
</feature>
<sequence>MKRYLIPLGIFVVLALFLGVGLKLNPREVPSPLIDKPAPAFSLPTLNDPAVSFAAEQMKGKVWVLNVFASWCVPCLAEHPYVTQLARMPGVNVVGLNYKDKPEDAKRWLARHGDPYQAIAADGNGRVGIDFGVYGVPETFVIDRNGVIRHKQIGPITPQALNDEILPLLKKLDG</sequence>
<accession>A0A437K0J9</accession>
<dbReference type="PROSITE" id="PS00194">
    <property type="entry name" value="THIOREDOXIN_1"/>
    <property type="match status" value="1"/>
</dbReference>
<comment type="caution">
    <text evidence="7">The sequence shown here is derived from an EMBL/GenBank/DDBJ whole genome shotgun (WGS) entry which is preliminary data.</text>
</comment>
<dbReference type="InterPro" id="IPR036249">
    <property type="entry name" value="Thioredoxin-like_sf"/>
</dbReference>
<dbReference type="AlphaFoldDB" id="A0A437K0J9"/>
<dbReference type="InterPro" id="IPR004799">
    <property type="entry name" value="Periplasmic_diS_OxRdtase_DsbE"/>
</dbReference>
<dbReference type="GO" id="GO:0015036">
    <property type="term" value="F:disulfide oxidoreductase activity"/>
    <property type="evidence" value="ECO:0007669"/>
    <property type="project" value="InterPro"/>
</dbReference>
<dbReference type="PROSITE" id="PS51352">
    <property type="entry name" value="THIOREDOXIN_2"/>
    <property type="match status" value="1"/>
</dbReference>
<dbReference type="Pfam" id="PF08534">
    <property type="entry name" value="Redoxin"/>
    <property type="match status" value="1"/>
</dbReference>
<evidence type="ECO:0000256" key="3">
    <source>
        <dbReference type="ARBA" id="ARBA00022748"/>
    </source>
</evidence>
<organism evidence="7 8">
    <name type="scientific">Rubrivivax albus</name>
    <dbReference type="NCBI Taxonomy" id="2499835"/>
    <lineage>
        <taxon>Bacteria</taxon>
        <taxon>Pseudomonadati</taxon>
        <taxon>Pseudomonadota</taxon>
        <taxon>Betaproteobacteria</taxon>
        <taxon>Burkholderiales</taxon>
        <taxon>Sphaerotilaceae</taxon>
        <taxon>Rubrivivax</taxon>
    </lineage>
</organism>
<dbReference type="InterPro" id="IPR050553">
    <property type="entry name" value="Thioredoxin_ResA/DsbE_sf"/>
</dbReference>
<evidence type="ECO:0000256" key="5">
    <source>
        <dbReference type="ARBA" id="ARBA00023284"/>
    </source>
</evidence>
<dbReference type="PANTHER" id="PTHR42852:SF6">
    <property type="entry name" value="THIOL:DISULFIDE INTERCHANGE PROTEIN DSBE"/>
    <property type="match status" value="1"/>
</dbReference>
<gene>
    <name evidence="7" type="ORF">ENE75_03225</name>
</gene>
<dbReference type="InterPro" id="IPR013740">
    <property type="entry name" value="Redoxin"/>
</dbReference>
<comment type="subcellular location">
    <subcellularLocation>
        <location evidence="1">Cell envelope</location>
    </subcellularLocation>
</comment>